<dbReference type="EMBL" id="CAOQHR010000003">
    <property type="protein sequence ID" value="CAI6331730.1"/>
    <property type="molecule type" value="Genomic_DNA"/>
</dbReference>
<dbReference type="PANTHER" id="PTHR10272">
    <property type="entry name" value="PLATELET-ACTIVATING FACTOR ACETYLHYDROLASE"/>
    <property type="match status" value="1"/>
</dbReference>
<keyword evidence="3" id="KW-0442">Lipid degradation</keyword>
<evidence type="ECO:0000256" key="1">
    <source>
        <dbReference type="ARBA" id="ARBA00013201"/>
    </source>
</evidence>
<keyword evidence="6" id="KW-1185">Reference proteome</keyword>
<evidence type="ECO:0000256" key="3">
    <source>
        <dbReference type="ARBA" id="ARBA00022963"/>
    </source>
</evidence>
<name>A0A9W4U8W1_9PLEO</name>
<dbReference type="EC" id="3.1.1.47" evidence="1"/>
<dbReference type="SUPFAM" id="SSF53474">
    <property type="entry name" value="alpha/beta-Hydrolases"/>
    <property type="match status" value="1"/>
</dbReference>
<dbReference type="Proteomes" id="UP001152607">
    <property type="component" value="Unassembled WGS sequence"/>
</dbReference>
<gene>
    <name evidence="5" type="ORF">PDIGIT_LOCUS4758</name>
</gene>
<protein>
    <recommendedName>
        <fullName evidence="1">1-alkyl-2-acetylglycerophosphocholine esterase</fullName>
        <ecNumber evidence="1">3.1.1.47</ecNumber>
    </recommendedName>
</protein>
<dbReference type="OrthoDB" id="2363873at2759"/>
<keyword evidence="4" id="KW-0443">Lipid metabolism</keyword>
<dbReference type="PANTHER" id="PTHR10272:SF14">
    <property type="entry name" value="PAF ACETYLHYDROLASE FAMILY PROTEIN"/>
    <property type="match status" value="1"/>
</dbReference>
<evidence type="ECO:0000313" key="6">
    <source>
        <dbReference type="Proteomes" id="UP001152607"/>
    </source>
</evidence>
<dbReference type="AlphaFoldDB" id="A0A9W4U8W1"/>
<dbReference type="GO" id="GO:0016042">
    <property type="term" value="P:lipid catabolic process"/>
    <property type="evidence" value="ECO:0007669"/>
    <property type="project" value="UniProtKB-KW"/>
</dbReference>
<sequence>MRFLLYPDTRTFVFRFSQQPYNLTTSNKILSAISQEFLLDTCSSPKMARFFILTTVFVARCTALGLPFAIPRGTGPYYTSIVNEEWVDTSRLDPFNQTHARRLMISRFDPILPSECERMVQIPYMSNTTAILEDEILGSYEYPKGLRYYHEACDAIPDGNHWPIVISSGGYNTTRFLSNYFAQEIASHGFTVINLDHPYETDIVEFPNGDIIIGGRVERPSNESTASAEFGLEVRAKDASFVLDRLGVKPDEDVVMFGCSFGGAATATAMLGDKRIRAGVNIDGTMFGPVLNRSLGTPERPQAFMLWGSDQHVSLGDVSWDRFWAALRNSPHVDYKKEFTISNTTHLSYWDLSVLVDVAGVRGNLSETASLLVGPPPSTRNWIDIPGRYITAFFSYMLGLELEDDVLKGPNDEFPEVNLIK</sequence>
<accession>A0A9W4U8W1</accession>
<evidence type="ECO:0000313" key="5">
    <source>
        <dbReference type="EMBL" id="CAI6331730.1"/>
    </source>
</evidence>
<keyword evidence="2" id="KW-0378">Hydrolase</keyword>
<reference evidence="5" key="1">
    <citation type="submission" date="2023-01" db="EMBL/GenBank/DDBJ databases">
        <authorList>
            <person name="Van Ghelder C."/>
            <person name="Rancurel C."/>
        </authorList>
    </citation>
    <scope>NUCLEOTIDE SEQUENCE</scope>
    <source>
        <strain evidence="5">CNCM I-4278</strain>
    </source>
</reference>
<evidence type="ECO:0000256" key="4">
    <source>
        <dbReference type="ARBA" id="ARBA00023098"/>
    </source>
</evidence>
<dbReference type="Gene3D" id="3.40.50.1820">
    <property type="entry name" value="alpha/beta hydrolase"/>
    <property type="match status" value="1"/>
</dbReference>
<dbReference type="InterPro" id="IPR029058">
    <property type="entry name" value="AB_hydrolase_fold"/>
</dbReference>
<organism evidence="5 6">
    <name type="scientific">Periconia digitata</name>
    <dbReference type="NCBI Taxonomy" id="1303443"/>
    <lineage>
        <taxon>Eukaryota</taxon>
        <taxon>Fungi</taxon>
        <taxon>Dikarya</taxon>
        <taxon>Ascomycota</taxon>
        <taxon>Pezizomycotina</taxon>
        <taxon>Dothideomycetes</taxon>
        <taxon>Pleosporomycetidae</taxon>
        <taxon>Pleosporales</taxon>
        <taxon>Massarineae</taxon>
        <taxon>Periconiaceae</taxon>
        <taxon>Periconia</taxon>
    </lineage>
</organism>
<evidence type="ECO:0000256" key="2">
    <source>
        <dbReference type="ARBA" id="ARBA00022801"/>
    </source>
</evidence>
<comment type="caution">
    <text evidence="5">The sequence shown here is derived from an EMBL/GenBank/DDBJ whole genome shotgun (WGS) entry which is preliminary data.</text>
</comment>
<dbReference type="GO" id="GO:0003847">
    <property type="term" value="F:1-alkyl-2-acetylglycerophosphocholine esterase activity"/>
    <property type="evidence" value="ECO:0007669"/>
    <property type="project" value="UniProtKB-EC"/>
</dbReference>
<proteinExistence type="predicted"/>